<keyword evidence="3" id="KW-0804">Transcription</keyword>
<dbReference type="InterPro" id="IPR000792">
    <property type="entry name" value="Tscrpt_reg_LuxR_C"/>
</dbReference>
<evidence type="ECO:0000256" key="3">
    <source>
        <dbReference type="ARBA" id="ARBA00023163"/>
    </source>
</evidence>
<dbReference type="Pfam" id="PF00196">
    <property type="entry name" value="GerE"/>
    <property type="match status" value="1"/>
</dbReference>
<keyword evidence="6" id="KW-1185">Reference proteome</keyword>
<dbReference type="PROSITE" id="PS50043">
    <property type="entry name" value="HTH_LUXR_2"/>
    <property type="match status" value="1"/>
</dbReference>
<gene>
    <name evidence="5" type="ORF">GCM10009798_19760</name>
</gene>
<dbReference type="EMBL" id="BAAAPB010000002">
    <property type="protein sequence ID" value="GAA1960219.1"/>
    <property type="molecule type" value="Genomic_DNA"/>
</dbReference>
<dbReference type="PROSITE" id="PS00622">
    <property type="entry name" value="HTH_LUXR_1"/>
    <property type="match status" value="1"/>
</dbReference>
<dbReference type="InterPro" id="IPR036388">
    <property type="entry name" value="WH-like_DNA-bd_sf"/>
</dbReference>
<comment type="caution">
    <text evidence="5">The sequence shown here is derived from an EMBL/GenBank/DDBJ whole genome shotgun (WGS) entry which is preliminary data.</text>
</comment>
<dbReference type="InterPro" id="IPR011990">
    <property type="entry name" value="TPR-like_helical_dom_sf"/>
</dbReference>
<keyword evidence="1" id="KW-0805">Transcription regulation</keyword>
<dbReference type="SMART" id="SM00421">
    <property type="entry name" value="HTH_LUXR"/>
    <property type="match status" value="1"/>
</dbReference>
<dbReference type="Gene3D" id="1.10.10.10">
    <property type="entry name" value="Winged helix-like DNA-binding domain superfamily/Winged helix DNA-binding domain"/>
    <property type="match status" value="1"/>
</dbReference>
<protein>
    <submittedName>
        <fullName evidence="5">LuxR C-terminal-related transcriptional regulator</fullName>
    </submittedName>
</protein>
<sequence length="537" mass="56050">MGDVAQAVERGRVAYDARDWPGCVAELEASDRVVALELPDLRRLGIARFLAGDAAGSVETIVRSHRVALAQGHWTAGAETAFWHAWMLFLAGEHARAAGWLARAHTIAEEHEVDEAVAALPATLEARHLVELGRSNEALELADRAAATGRRLGAPDLHVLGLLAASMALIRLGRGAEALPRLDEVMAGVEADELTPTVAGLAYCAVLAACLSLHDVRRAAEWTTALADWCETQSGLVPYRGQCLVHRTQVLTLEGAWTAADAQGRLACAHLAGPPQGDAWYHLGELQRLRGDVEAAEDAYRKANSAGRQPEPGLALLRLAQGRTAAAASATRRLVAEEGRLDRPDVLVAHAEVMVAVGDLVAARAAADELAGAAASLASPVLAGHAAAAKGAVALAAGAPAEALDCLRVACRQFVDLGLPYHAARARARVAEALDLLGDADAAAYERDAARESFESLGAAAEAAALVSAEGLPGGLTAREMEVVRLVATGLSNRAVADALVLSDKTVARHLANIYTKLGISSRSAATAYAYDHGLMT</sequence>
<dbReference type="Proteomes" id="UP001500571">
    <property type="component" value="Unassembled WGS sequence"/>
</dbReference>
<dbReference type="PRINTS" id="PR00038">
    <property type="entry name" value="HTHLUXR"/>
</dbReference>
<evidence type="ECO:0000313" key="5">
    <source>
        <dbReference type="EMBL" id="GAA1960219.1"/>
    </source>
</evidence>
<dbReference type="PANTHER" id="PTHR44688">
    <property type="entry name" value="DNA-BINDING TRANSCRIPTIONAL ACTIVATOR DEVR_DOSR"/>
    <property type="match status" value="1"/>
</dbReference>
<accession>A0ABN2QY69</accession>
<keyword evidence="2" id="KW-0238">DNA-binding</keyword>
<name>A0ABN2QY69_9ACTN</name>
<evidence type="ECO:0000256" key="1">
    <source>
        <dbReference type="ARBA" id="ARBA00023015"/>
    </source>
</evidence>
<feature type="domain" description="HTH luxR-type" evidence="4">
    <location>
        <begin position="469"/>
        <end position="534"/>
    </location>
</feature>
<evidence type="ECO:0000259" key="4">
    <source>
        <dbReference type="PROSITE" id="PS50043"/>
    </source>
</evidence>
<evidence type="ECO:0000313" key="6">
    <source>
        <dbReference type="Proteomes" id="UP001500571"/>
    </source>
</evidence>
<reference evidence="5 6" key="1">
    <citation type="journal article" date="2019" name="Int. J. Syst. Evol. Microbiol.">
        <title>The Global Catalogue of Microorganisms (GCM) 10K type strain sequencing project: providing services to taxonomists for standard genome sequencing and annotation.</title>
        <authorList>
            <consortium name="The Broad Institute Genomics Platform"/>
            <consortium name="The Broad Institute Genome Sequencing Center for Infectious Disease"/>
            <person name="Wu L."/>
            <person name="Ma J."/>
        </authorList>
    </citation>
    <scope>NUCLEOTIDE SEQUENCE [LARGE SCALE GENOMIC DNA]</scope>
    <source>
        <strain evidence="5 6">JCM 15309</strain>
    </source>
</reference>
<dbReference type="SUPFAM" id="SSF46894">
    <property type="entry name" value="C-terminal effector domain of the bipartite response regulators"/>
    <property type="match status" value="1"/>
</dbReference>
<organism evidence="5 6">
    <name type="scientific">Nocardioides panacihumi</name>
    <dbReference type="NCBI Taxonomy" id="400774"/>
    <lineage>
        <taxon>Bacteria</taxon>
        <taxon>Bacillati</taxon>
        <taxon>Actinomycetota</taxon>
        <taxon>Actinomycetes</taxon>
        <taxon>Propionibacteriales</taxon>
        <taxon>Nocardioidaceae</taxon>
        <taxon>Nocardioides</taxon>
    </lineage>
</organism>
<proteinExistence type="predicted"/>
<dbReference type="InterPro" id="IPR016032">
    <property type="entry name" value="Sig_transdc_resp-reg_C-effctor"/>
</dbReference>
<dbReference type="PANTHER" id="PTHR44688:SF16">
    <property type="entry name" value="DNA-BINDING TRANSCRIPTIONAL ACTIVATOR DEVR_DOSR"/>
    <property type="match status" value="1"/>
</dbReference>
<dbReference type="SUPFAM" id="SSF48452">
    <property type="entry name" value="TPR-like"/>
    <property type="match status" value="2"/>
</dbReference>
<dbReference type="CDD" id="cd06170">
    <property type="entry name" value="LuxR_C_like"/>
    <property type="match status" value="1"/>
</dbReference>
<dbReference type="Gene3D" id="1.25.40.10">
    <property type="entry name" value="Tetratricopeptide repeat domain"/>
    <property type="match status" value="1"/>
</dbReference>
<evidence type="ECO:0000256" key="2">
    <source>
        <dbReference type="ARBA" id="ARBA00023125"/>
    </source>
</evidence>